<evidence type="ECO:0000256" key="5">
    <source>
        <dbReference type="ARBA" id="ARBA00022989"/>
    </source>
</evidence>
<dbReference type="Proteomes" id="UP001564657">
    <property type="component" value="Unassembled WGS sequence"/>
</dbReference>
<evidence type="ECO:0000256" key="8">
    <source>
        <dbReference type="SAM" id="Phobius"/>
    </source>
</evidence>
<comment type="caution">
    <text evidence="9">The sequence shown here is derived from an EMBL/GenBank/DDBJ whole genome shotgun (WGS) entry which is preliminary data.</text>
</comment>
<dbReference type="PANTHER" id="PTHR30354">
    <property type="entry name" value="GNT FAMILY GLUCONATE TRANSPORTER"/>
    <property type="match status" value="1"/>
</dbReference>
<evidence type="ECO:0000313" key="10">
    <source>
        <dbReference type="Proteomes" id="UP001564657"/>
    </source>
</evidence>
<keyword evidence="4 8" id="KW-0812">Transmembrane</keyword>
<evidence type="ECO:0000313" key="9">
    <source>
        <dbReference type="EMBL" id="MEY8001374.1"/>
    </source>
</evidence>
<feature type="transmembrane region" description="Helical" evidence="8">
    <location>
        <begin position="323"/>
        <end position="342"/>
    </location>
</feature>
<keyword evidence="5 8" id="KW-1133">Transmembrane helix</keyword>
<keyword evidence="3" id="KW-1003">Cell membrane</keyword>
<name>A0ABV4BRI0_9CLOT</name>
<dbReference type="RefSeq" id="WP_369705267.1">
    <property type="nucleotide sequence ID" value="NZ_JBGEWD010000017.1"/>
</dbReference>
<protein>
    <submittedName>
        <fullName evidence="9">Gluconate:H+ symporter</fullName>
    </submittedName>
</protein>
<dbReference type="InterPro" id="IPR003474">
    <property type="entry name" value="Glcn_transporter"/>
</dbReference>
<comment type="similarity">
    <text evidence="7">Belongs to the GntP permease family.</text>
</comment>
<dbReference type="Pfam" id="PF02447">
    <property type="entry name" value="GntP_permease"/>
    <property type="match status" value="1"/>
</dbReference>
<proteinExistence type="inferred from homology"/>
<organism evidence="9 10">
    <name type="scientific">Clostridium moutaii</name>
    <dbReference type="NCBI Taxonomy" id="3240932"/>
    <lineage>
        <taxon>Bacteria</taxon>
        <taxon>Bacillati</taxon>
        <taxon>Bacillota</taxon>
        <taxon>Clostridia</taxon>
        <taxon>Eubacteriales</taxon>
        <taxon>Clostridiaceae</taxon>
        <taxon>Clostridium</taxon>
    </lineage>
</organism>
<evidence type="ECO:0000256" key="1">
    <source>
        <dbReference type="ARBA" id="ARBA00004651"/>
    </source>
</evidence>
<sequence>MQLAIIGFGVLLLLLLMIVFKLNSFISLILVSLVVGIMEGMPWVKALTSVENGVGSTLGSLALIIGFGAILGKLMEDSGAAQRIATTLIDKFGKRRVQLAVVITGLVVGIALFYEVGFLILIPLVFTIAAEAELPILYVGMPLVAALITAHGFLPPHPGPTAIANIYKANLGKTLLLGIPLMIPSVFIAGIVYPKFLKDLDCKIPKGLFNPRKLKEEEMPGFGISVFTAIIPVILMTFQAVVEIFAPKSPIVAYSSFFGNPATALLLSVLIAIFTFGLFRGKKMKEVMESVSQSIASVGMIILIIGGGGAFKQVIMDSGVDKYIVSFMGHSQLSPLIMAWLIAAVLRITLGSATVAGMTAAGMIAPLVAVSNVSPELMVLATGAGSITFSHVNDAGFWIFKEYFNISIQKTIKTWSVMVTIISLCGLAGVLILNMFF</sequence>
<feature type="transmembrane region" description="Helical" evidence="8">
    <location>
        <begin position="257"/>
        <end position="279"/>
    </location>
</feature>
<dbReference type="EMBL" id="JBGEWD010000017">
    <property type="protein sequence ID" value="MEY8001374.1"/>
    <property type="molecule type" value="Genomic_DNA"/>
</dbReference>
<feature type="transmembrane region" description="Helical" evidence="8">
    <location>
        <begin position="412"/>
        <end position="436"/>
    </location>
</feature>
<reference evidence="9 10" key="1">
    <citation type="submission" date="2024-08" db="EMBL/GenBank/DDBJ databases">
        <title>Clostridium lapicellarii sp. nov., and Clostridium renhuaiense sp. nov., two species isolated from the mud in a fermentation cellar used for producing sauce-flavour Chinese liquors.</title>
        <authorList>
            <person name="Yang F."/>
            <person name="Wang H."/>
            <person name="Chen L.Q."/>
            <person name="Zhou N."/>
            <person name="Lu J.J."/>
            <person name="Pu X.X."/>
            <person name="Wan B."/>
            <person name="Wang L."/>
            <person name="Liu S.J."/>
        </authorList>
    </citation>
    <scope>NUCLEOTIDE SEQUENCE [LARGE SCALE GENOMIC DNA]</scope>
    <source>
        <strain evidence="9 10">MT-5</strain>
    </source>
</reference>
<feature type="transmembrane region" description="Helical" evidence="8">
    <location>
        <begin position="12"/>
        <end position="38"/>
    </location>
</feature>
<feature type="transmembrane region" description="Helical" evidence="8">
    <location>
        <begin position="136"/>
        <end position="154"/>
    </location>
</feature>
<gene>
    <name evidence="9" type="ORF">AB8U03_14430</name>
</gene>
<accession>A0ABV4BRI0</accession>
<feature type="transmembrane region" description="Helical" evidence="8">
    <location>
        <begin position="348"/>
        <end position="370"/>
    </location>
</feature>
<keyword evidence="6 8" id="KW-0472">Membrane</keyword>
<evidence type="ECO:0000256" key="7">
    <source>
        <dbReference type="ARBA" id="ARBA00049663"/>
    </source>
</evidence>
<evidence type="ECO:0000256" key="4">
    <source>
        <dbReference type="ARBA" id="ARBA00022692"/>
    </source>
</evidence>
<feature type="transmembrane region" description="Helical" evidence="8">
    <location>
        <begin position="222"/>
        <end position="245"/>
    </location>
</feature>
<keyword evidence="10" id="KW-1185">Reference proteome</keyword>
<evidence type="ECO:0000256" key="3">
    <source>
        <dbReference type="ARBA" id="ARBA00022475"/>
    </source>
</evidence>
<dbReference type="NCBIfam" id="TIGR00791">
    <property type="entry name" value="gntP"/>
    <property type="match status" value="1"/>
</dbReference>
<evidence type="ECO:0000256" key="2">
    <source>
        <dbReference type="ARBA" id="ARBA00022448"/>
    </source>
</evidence>
<comment type="subcellular location">
    <subcellularLocation>
        <location evidence="1">Cell membrane</location>
        <topology evidence="1">Multi-pass membrane protein</topology>
    </subcellularLocation>
</comment>
<feature type="transmembrane region" description="Helical" evidence="8">
    <location>
        <begin position="377"/>
        <end position="400"/>
    </location>
</feature>
<feature type="transmembrane region" description="Helical" evidence="8">
    <location>
        <begin position="97"/>
        <end position="130"/>
    </location>
</feature>
<keyword evidence="2" id="KW-0813">Transport</keyword>
<evidence type="ECO:0000256" key="6">
    <source>
        <dbReference type="ARBA" id="ARBA00023136"/>
    </source>
</evidence>
<dbReference type="PIRSF" id="PIRSF002746">
    <property type="entry name" value="Gluconate_transporter"/>
    <property type="match status" value="1"/>
</dbReference>
<dbReference type="PANTHER" id="PTHR30354:SF22">
    <property type="entry name" value="HIGH-AFFINITY GLUCONATE TRANSPORTER"/>
    <property type="match status" value="1"/>
</dbReference>
<feature type="transmembrane region" description="Helical" evidence="8">
    <location>
        <begin position="175"/>
        <end position="193"/>
    </location>
</feature>
<feature type="transmembrane region" description="Helical" evidence="8">
    <location>
        <begin position="291"/>
        <end position="311"/>
    </location>
</feature>
<feature type="transmembrane region" description="Helical" evidence="8">
    <location>
        <begin position="58"/>
        <end position="76"/>
    </location>
</feature>